<keyword evidence="1" id="KW-0732">Signal</keyword>
<organism evidence="2 3">
    <name type="scientific">Cynara cardunculus var. scolymus</name>
    <name type="common">Globe artichoke</name>
    <name type="synonym">Cynara scolymus</name>
    <dbReference type="NCBI Taxonomy" id="59895"/>
    <lineage>
        <taxon>Eukaryota</taxon>
        <taxon>Viridiplantae</taxon>
        <taxon>Streptophyta</taxon>
        <taxon>Embryophyta</taxon>
        <taxon>Tracheophyta</taxon>
        <taxon>Spermatophyta</taxon>
        <taxon>Magnoliopsida</taxon>
        <taxon>eudicotyledons</taxon>
        <taxon>Gunneridae</taxon>
        <taxon>Pentapetalae</taxon>
        <taxon>asterids</taxon>
        <taxon>campanulids</taxon>
        <taxon>Asterales</taxon>
        <taxon>Asteraceae</taxon>
        <taxon>Carduoideae</taxon>
        <taxon>Cardueae</taxon>
        <taxon>Carduinae</taxon>
        <taxon>Cynara</taxon>
    </lineage>
</organism>
<proteinExistence type="predicted"/>
<dbReference type="Gramene" id="KVH04873">
    <property type="protein sequence ID" value="KVH04873"/>
    <property type="gene ID" value="Ccrd_025974"/>
</dbReference>
<comment type="caution">
    <text evidence="2">The sequence shown here is derived from an EMBL/GenBank/DDBJ whole genome shotgun (WGS) entry which is preliminary data.</text>
</comment>
<name>A0A103T467_CYNCS</name>
<gene>
    <name evidence="2" type="ORF">Ccrd_025974</name>
</gene>
<dbReference type="EMBL" id="LEKV01007214">
    <property type="protein sequence ID" value="KVH04873.1"/>
    <property type="molecule type" value="Genomic_DNA"/>
</dbReference>
<evidence type="ECO:0000256" key="1">
    <source>
        <dbReference type="SAM" id="SignalP"/>
    </source>
</evidence>
<protein>
    <submittedName>
        <fullName evidence="2">NAD(P)-binding domain-containing protein</fullName>
    </submittedName>
</protein>
<keyword evidence="3" id="KW-1185">Reference proteome</keyword>
<feature type="chain" id="PRO_5007117761" evidence="1">
    <location>
        <begin position="20"/>
        <end position="126"/>
    </location>
</feature>
<evidence type="ECO:0000313" key="3">
    <source>
        <dbReference type="Proteomes" id="UP000243975"/>
    </source>
</evidence>
<dbReference type="Proteomes" id="UP000243975">
    <property type="component" value="Unassembled WGS sequence"/>
</dbReference>
<accession>A0A103T467</accession>
<sequence>MRMLFLLKLLCPQILYSTGNPLAAAAARLVYDDRLIGSNCRPRDSNISRSYPDESMTAPPAFGCCHVGQFKISLISKSSRSILLCGAIARGREDSVISHKILSTNGRPVDGMVRRKNLKTFSFAQT</sequence>
<feature type="signal peptide" evidence="1">
    <location>
        <begin position="1"/>
        <end position="19"/>
    </location>
</feature>
<evidence type="ECO:0000313" key="2">
    <source>
        <dbReference type="EMBL" id="KVH04873.1"/>
    </source>
</evidence>
<reference evidence="2 3" key="1">
    <citation type="journal article" date="2016" name="Sci. Rep.">
        <title>The genome sequence of the outbreeding globe artichoke constructed de novo incorporating a phase-aware low-pass sequencing strategy of F1 progeny.</title>
        <authorList>
            <person name="Scaglione D."/>
            <person name="Reyes-Chin-Wo S."/>
            <person name="Acquadro A."/>
            <person name="Froenicke L."/>
            <person name="Portis E."/>
            <person name="Beitel C."/>
            <person name="Tirone M."/>
            <person name="Mauro R."/>
            <person name="Lo Monaco A."/>
            <person name="Mauromicale G."/>
            <person name="Faccioli P."/>
            <person name="Cattivelli L."/>
            <person name="Rieseberg L."/>
            <person name="Michelmore R."/>
            <person name="Lanteri S."/>
        </authorList>
    </citation>
    <scope>NUCLEOTIDE SEQUENCE [LARGE SCALE GENOMIC DNA]</scope>
    <source>
        <strain evidence="2">2C</strain>
    </source>
</reference>
<dbReference type="AlphaFoldDB" id="A0A103T467"/>